<organism evidence="1 2">
    <name type="scientific">Kyrpidia spormannii</name>
    <dbReference type="NCBI Taxonomy" id="2055160"/>
    <lineage>
        <taxon>Bacteria</taxon>
        <taxon>Bacillati</taxon>
        <taxon>Bacillota</taxon>
        <taxon>Bacilli</taxon>
        <taxon>Bacillales</taxon>
        <taxon>Alicyclobacillaceae</taxon>
        <taxon>Kyrpidia</taxon>
    </lineage>
</organism>
<dbReference type="RefSeq" id="WP_100668705.1">
    <property type="nucleotide sequence ID" value="NZ_CP024955.1"/>
</dbReference>
<dbReference type="KEGG" id="kyr:CVV65_14315"/>
<dbReference type="Proteomes" id="UP000231932">
    <property type="component" value="Chromosome"/>
</dbReference>
<dbReference type="EMBL" id="CP024955">
    <property type="protein sequence ID" value="ATY85952.1"/>
    <property type="molecule type" value="Genomic_DNA"/>
</dbReference>
<sequence length="80" mass="9461">MLTALDELINERVEKLLAPHRVLEVRRQGDDLVIYFDTPNPWRKQDSALSSRSLWFRIPLRYSPATTFWKIDRVGKMFGV</sequence>
<accession>A0A2K8NC16</accession>
<reference evidence="2" key="1">
    <citation type="submission" date="2017-11" db="EMBL/GenBank/DDBJ databases">
        <title>Complete Genome Sequence of Kyrpidia sp. Strain EA-1, a thermophilic, hydrogen-oxidizing Bacterium, isolated from the Azores.</title>
        <authorList>
            <person name="Reiner J.E."/>
            <person name="Lapp C.J."/>
            <person name="Bunk B."/>
            <person name="Gescher J."/>
        </authorList>
    </citation>
    <scope>NUCLEOTIDE SEQUENCE [LARGE SCALE GENOMIC DNA]</scope>
    <source>
        <strain evidence="2">EA-1</strain>
    </source>
</reference>
<evidence type="ECO:0000313" key="1">
    <source>
        <dbReference type="EMBL" id="ATY85952.1"/>
    </source>
</evidence>
<evidence type="ECO:0000313" key="2">
    <source>
        <dbReference type="Proteomes" id="UP000231932"/>
    </source>
</evidence>
<name>A0A2K8NC16_9BACL</name>
<protein>
    <submittedName>
        <fullName evidence="1">Uncharacterized protein</fullName>
    </submittedName>
</protein>
<keyword evidence="2" id="KW-1185">Reference proteome</keyword>
<proteinExistence type="predicted"/>
<dbReference type="AlphaFoldDB" id="A0A2K8NC16"/>
<gene>
    <name evidence="1" type="ORF">CVV65_14315</name>
</gene>